<dbReference type="AlphaFoldDB" id="A0A1M3KWH2"/>
<dbReference type="EMBL" id="MKVH01000024">
    <property type="protein sequence ID" value="OJX56725.1"/>
    <property type="molecule type" value="Genomic_DNA"/>
</dbReference>
<sequence>MNSFTIVRIKRRLKALLMDAPERQMTVGTIIEALAADGFRASPDVLQVIVNGSSQRMFDYVDDGNAIHLLEDGGDL</sequence>
<comment type="caution">
    <text evidence="1">The sequence shown here is derived from an EMBL/GenBank/DDBJ whole genome shotgun (WGS) entry which is preliminary data.</text>
</comment>
<name>A0A1M3KWH2_9BACT</name>
<gene>
    <name evidence="1" type="ORF">BGO89_09300</name>
</gene>
<reference evidence="1 2" key="1">
    <citation type="submission" date="2016-09" db="EMBL/GenBank/DDBJ databases">
        <title>Genome-resolved meta-omics ties microbial dynamics to process performance in biotechnology for thiocyanate degradation.</title>
        <authorList>
            <person name="Kantor R.S."/>
            <person name="Huddy R.J."/>
            <person name="Iyer R."/>
            <person name="Thomas B.C."/>
            <person name="Brown C.T."/>
            <person name="Anantharaman K."/>
            <person name="Tringe S."/>
            <person name="Hettich R.L."/>
            <person name="Harrison S.T."/>
            <person name="Banfield J.F."/>
        </authorList>
    </citation>
    <scope>NUCLEOTIDE SEQUENCE [LARGE SCALE GENOMIC DNA]</scope>
    <source>
        <strain evidence="1">59-99</strain>
    </source>
</reference>
<organism evidence="1 2">
    <name type="scientific">Candidatus Kapaibacterium thiocyanatum</name>
    <dbReference type="NCBI Taxonomy" id="1895771"/>
    <lineage>
        <taxon>Bacteria</taxon>
        <taxon>Pseudomonadati</taxon>
        <taxon>Candidatus Kapaibacteriota</taxon>
        <taxon>Candidatus Kapaibacteriia</taxon>
        <taxon>Candidatus Kapaibacteriales</taxon>
        <taxon>Candidatus Kapaibacteriaceae</taxon>
        <taxon>Candidatus Kapaibacterium</taxon>
    </lineage>
</organism>
<evidence type="ECO:0000313" key="1">
    <source>
        <dbReference type="EMBL" id="OJX56725.1"/>
    </source>
</evidence>
<dbReference type="Proteomes" id="UP000184233">
    <property type="component" value="Unassembled WGS sequence"/>
</dbReference>
<evidence type="ECO:0000313" key="2">
    <source>
        <dbReference type="Proteomes" id="UP000184233"/>
    </source>
</evidence>
<dbReference type="STRING" id="1895771.BGO89_09300"/>
<proteinExistence type="predicted"/>
<accession>A0A1M3KWH2</accession>
<protein>
    <submittedName>
        <fullName evidence="1">Uncharacterized protein</fullName>
    </submittedName>
</protein>